<name>A0A1X0QMV7_RHIZD</name>
<feature type="non-terminal residue" evidence="1">
    <location>
        <position position="1"/>
    </location>
</feature>
<sequence>EPCSFCICYYSDNITTVSIRHLNLEIQYIHGRQDWYYENILGDDEFTFHTT</sequence>
<proteinExistence type="predicted"/>
<accession>A0A1X0QMV7</accession>
<reference evidence="1" key="1">
    <citation type="journal article" date="2016" name="Proc. Natl. Acad. Sci. U.S.A.">
        <title>Lipid metabolic changes in an early divergent fungus govern the establishment of a mutualistic symbiosis with endobacteria.</title>
        <authorList>
            <person name="Lastovetsky O.A."/>
            <person name="Gaspar M.L."/>
            <person name="Mondo S.J."/>
            <person name="LaButti K.M."/>
            <person name="Sandor L."/>
            <person name="Grigoriev I.V."/>
            <person name="Henry S.A."/>
            <person name="Pawlowska T.E."/>
        </authorList>
    </citation>
    <scope>NUCLEOTIDE SEQUENCE [LARGE SCALE GENOMIC DNA]</scope>
    <source>
        <strain evidence="1">ATCC 52814</strain>
    </source>
</reference>
<organism evidence="1">
    <name type="scientific">Rhizopus microsporus var. microsporus</name>
    <dbReference type="NCBI Taxonomy" id="86635"/>
    <lineage>
        <taxon>Eukaryota</taxon>
        <taxon>Fungi</taxon>
        <taxon>Fungi incertae sedis</taxon>
        <taxon>Mucoromycota</taxon>
        <taxon>Mucoromycotina</taxon>
        <taxon>Mucoromycetes</taxon>
        <taxon>Mucorales</taxon>
        <taxon>Mucorineae</taxon>
        <taxon>Rhizopodaceae</taxon>
        <taxon>Rhizopus</taxon>
    </lineage>
</organism>
<dbReference type="VEuPathDB" id="FungiDB:BCV72DRAFT_236950"/>
<dbReference type="EMBL" id="KV922186">
    <property type="protein sequence ID" value="ORE01084.1"/>
    <property type="molecule type" value="Genomic_DNA"/>
</dbReference>
<dbReference type="Proteomes" id="UP000242414">
    <property type="component" value="Unassembled WGS sequence"/>
</dbReference>
<dbReference type="AlphaFoldDB" id="A0A1X0QMV7"/>
<gene>
    <name evidence="1" type="ORF">BCV72DRAFT_236950</name>
</gene>
<protein>
    <submittedName>
        <fullName evidence="1">Uncharacterized protein</fullName>
    </submittedName>
</protein>
<evidence type="ECO:0000313" key="1">
    <source>
        <dbReference type="EMBL" id="ORE01084.1"/>
    </source>
</evidence>